<name>A0A6I0F6I9_9FIRM</name>
<dbReference type="Gene3D" id="1.10.10.10">
    <property type="entry name" value="Winged helix-like DNA-binding domain superfamily/Winged helix DNA-binding domain"/>
    <property type="match status" value="1"/>
</dbReference>
<evidence type="ECO:0000313" key="2">
    <source>
        <dbReference type="EMBL" id="KAB3535649.1"/>
    </source>
</evidence>
<comment type="caution">
    <text evidence="2">The sequence shown here is derived from an EMBL/GenBank/DDBJ whole genome shotgun (WGS) entry which is preliminary data.</text>
</comment>
<gene>
    <name evidence="2" type="ORF">F8154_05825</name>
</gene>
<evidence type="ECO:0000313" key="3">
    <source>
        <dbReference type="Proteomes" id="UP000432715"/>
    </source>
</evidence>
<accession>A0A6I0F6I9</accession>
<dbReference type="RefSeq" id="WP_151860666.1">
    <property type="nucleotide sequence ID" value="NZ_WBZC01000016.1"/>
</dbReference>
<dbReference type="OrthoDB" id="1958109at2"/>
<sequence>MSDLIQDQRDNGQLRDGRYKGWFDTENDLIDREDLDIYEKMAYQVISRHTNKEDQAFPSYKTIAQKGRMSRRKAVDAIDGLISKGLLLKEARKKLESSSNMSNLYTILSAKVNDEGSAQHAPPSAPHAPGVVHSMHHPSAHGAPEVNLFNNTNYNNPLLHNNININQREEEEKLINKNIQEILNKAQVYLYSGSEGNFLTESIAQMYLSNELKVDGLIVSQLNIRDRLEQISIEAVDMAYLKFKRISKNTKIINSVKYFQALLYNAILEVGITDKCCHDQ</sequence>
<dbReference type="Pfam" id="PF13730">
    <property type="entry name" value="HTH_36"/>
    <property type="match status" value="1"/>
</dbReference>
<proteinExistence type="predicted"/>
<keyword evidence="3" id="KW-1185">Reference proteome</keyword>
<evidence type="ECO:0000256" key="1">
    <source>
        <dbReference type="SAM" id="MobiDB-lite"/>
    </source>
</evidence>
<dbReference type="EMBL" id="WBZC01000016">
    <property type="protein sequence ID" value="KAB3535649.1"/>
    <property type="molecule type" value="Genomic_DNA"/>
</dbReference>
<dbReference type="AlphaFoldDB" id="A0A6I0F6I9"/>
<dbReference type="InterPro" id="IPR036388">
    <property type="entry name" value="WH-like_DNA-bd_sf"/>
</dbReference>
<dbReference type="Proteomes" id="UP000432715">
    <property type="component" value="Unassembled WGS sequence"/>
</dbReference>
<organism evidence="2 3">
    <name type="scientific">Alkaliphilus pronyensis</name>
    <dbReference type="NCBI Taxonomy" id="1482732"/>
    <lineage>
        <taxon>Bacteria</taxon>
        <taxon>Bacillati</taxon>
        <taxon>Bacillota</taxon>
        <taxon>Clostridia</taxon>
        <taxon>Peptostreptococcales</taxon>
        <taxon>Natronincolaceae</taxon>
        <taxon>Alkaliphilus</taxon>
    </lineage>
</organism>
<protein>
    <submittedName>
        <fullName evidence="2">Helix-turn-helix domain-containing protein</fullName>
    </submittedName>
</protein>
<feature type="region of interest" description="Disordered" evidence="1">
    <location>
        <begin position="115"/>
        <end position="139"/>
    </location>
</feature>
<reference evidence="2 3" key="1">
    <citation type="submission" date="2019-10" db="EMBL/GenBank/DDBJ databases">
        <title>Alkaliphilus serpentinus sp. nov. and Alkaliphilus pronyensis sp. nov., two novel anaerobic alkaliphilic species isolated from the serpentinized-hosted hydrothermal field of the Prony Bay (New Caledonia).</title>
        <authorList>
            <person name="Postec A."/>
        </authorList>
    </citation>
    <scope>NUCLEOTIDE SEQUENCE [LARGE SCALE GENOMIC DNA]</scope>
    <source>
        <strain evidence="2 3">LacV</strain>
    </source>
</reference>